<keyword evidence="5" id="KW-0597">Phosphoprotein</keyword>
<name>A0A0D8IB26_9CLOT</name>
<dbReference type="EC" id="2.7.13.3" evidence="3"/>
<keyword evidence="15" id="KW-1185">Reference proteome</keyword>
<evidence type="ECO:0000313" key="15">
    <source>
        <dbReference type="Proteomes" id="UP000035704"/>
    </source>
</evidence>
<evidence type="ECO:0000256" key="8">
    <source>
        <dbReference type="ARBA" id="ARBA00022741"/>
    </source>
</evidence>
<dbReference type="AlphaFoldDB" id="A0A0D8IB26"/>
<evidence type="ECO:0000256" key="13">
    <source>
        <dbReference type="ARBA" id="ARBA00023136"/>
    </source>
</evidence>
<dbReference type="InterPro" id="IPR003661">
    <property type="entry name" value="HisK_dim/P_dom"/>
</dbReference>
<dbReference type="SUPFAM" id="SSF55874">
    <property type="entry name" value="ATPase domain of HSP90 chaperone/DNA topoisomerase II/histidine kinase"/>
    <property type="match status" value="1"/>
</dbReference>
<protein>
    <recommendedName>
        <fullName evidence="3">histidine kinase</fullName>
        <ecNumber evidence="3">2.7.13.3</ecNumber>
    </recommendedName>
</protein>
<gene>
    <name evidence="14" type="primary">yrkQ</name>
    <name evidence="14" type="ORF">CACET_c31130</name>
</gene>
<evidence type="ECO:0000313" key="14">
    <source>
        <dbReference type="EMBL" id="AKL96557.1"/>
    </source>
</evidence>
<dbReference type="Pfam" id="PF00512">
    <property type="entry name" value="HisKA"/>
    <property type="match status" value="1"/>
</dbReference>
<dbReference type="SMART" id="SM00388">
    <property type="entry name" value="HisKA"/>
    <property type="match status" value="1"/>
</dbReference>
<comment type="catalytic activity">
    <reaction evidence="1">
        <text>ATP + protein L-histidine = ADP + protein N-phospho-L-histidine.</text>
        <dbReference type="EC" id="2.7.13.3"/>
    </reaction>
</comment>
<dbReference type="CDD" id="cd00082">
    <property type="entry name" value="HisKA"/>
    <property type="match status" value="1"/>
</dbReference>
<keyword evidence="8" id="KW-0547">Nucleotide-binding</keyword>
<evidence type="ECO:0000256" key="5">
    <source>
        <dbReference type="ARBA" id="ARBA00022553"/>
    </source>
</evidence>
<dbReference type="GO" id="GO:0005886">
    <property type="term" value="C:plasma membrane"/>
    <property type="evidence" value="ECO:0007669"/>
    <property type="project" value="UniProtKB-SubCell"/>
</dbReference>
<dbReference type="InterPro" id="IPR036097">
    <property type="entry name" value="HisK_dim/P_sf"/>
</dbReference>
<accession>A0A0D8IB26</accession>
<evidence type="ECO:0000256" key="2">
    <source>
        <dbReference type="ARBA" id="ARBA00004651"/>
    </source>
</evidence>
<dbReference type="PANTHER" id="PTHR45528:SF1">
    <property type="entry name" value="SENSOR HISTIDINE KINASE CPXA"/>
    <property type="match status" value="1"/>
</dbReference>
<dbReference type="KEGG" id="cace:CACET_c31130"/>
<dbReference type="CDD" id="cd06225">
    <property type="entry name" value="HAMP"/>
    <property type="match status" value="1"/>
</dbReference>
<evidence type="ECO:0000256" key="12">
    <source>
        <dbReference type="ARBA" id="ARBA00023012"/>
    </source>
</evidence>
<evidence type="ECO:0000256" key="10">
    <source>
        <dbReference type="ARBA" id="ARBA00022840"/>
    </source>
</evidence>
<comment type="subcellular location">
    <subcellularLocation>
        <location evidence="2">Cell membrane</location>
        <topology evidence="2">Multi-pass membrane protein</topology>
    </subcellularLocation>
</comment>
<keyword evidence="7" id="KW-0812">Transmembrane</keyword>
<dbReference type="InterPro" id="IPR003660">
    <property type="entry name" value="HAMP_dom"/>
</dbReference>
<dbReference type="OrthoDB" id="9792991at2"/>
<reference evidence="14 15" key="1">
    <citation type="submission" date="2014-10" db="EMBL/GenBank/DDBJ databases">
        <title>Genome sequence of Clostridium aceticum DSM 1496.</title>
        <authorList>
            <person name="Poehlein A."/>
            <person name="Schiel-Bengelsdorf B."/>
            <person name="Gottschalk G."/>
            <person name="Duerre P."/>
            <person name="Daniel R."/>
        </authorList>
    </citation>
    <scope>NUCLEOTIDE SEQUENCE [LARGE SCALE GENOMIC DNA]</scope>
    <source>
        <strain evidence="14 15">DSM 1496</strain>
    </source>
</reference>
<keyword evidence="13" id="KW-0472">Membrane</keyword>
<keyword evidence="9 14" id="KW-0418">Kinase</keyword>
<proteinExistence type="predicted"/>
<dbReference type="RefSeq" id="WP_044824421.1">
    <property type="nucleotide sequence ID" value="NZ_CP009687.1"/>
</dbReference>
<dbReference type="Pfam" id="PF00672">
    <property type="entry name" value="HAMP"/>
    <property type="match status" value="1"/>
</dbReference>
<dbReference type="Gene3D" id="6.10.340.10">
    <property type="match status" value="1"/>
</dbReference>
<keyword evidence="6 14" id="KW-0808">Transferase</keyword>
<evidence type="ECO:0000256" key="9">
    <source>
        <dbReference type="ARBA" id="ARBA00022777"/>
    </source>
</evidence>
<evidence type="ECO:0000256" key="3">
    <source>
        <dbReference type="ARBA" id="ARBA00012438"/>
    </source>
</evidence>
<dbReference type="EMBL" id="CP009687">
    <property type="protein sequence ID" value="AKL96557.1"/>
    <property type="molecule type" value="Genomic_DNA"/>
</dbReference>
<dbReference type="Gene3D" id="1.10.287.130">
    <property type="match status" value="1"/>
</dbReference>
<dbReference type="InterPro" id="IPR036890">
    <property type="entry name" value="HATPase_C_sf"/>
</dbReference>
<keyword evidence="10" id="KW-0067">ATP-binding</keyword>
<dbReference type="Proteomes" id="UP000035704">
    <property type="component" value="Chromosome"/>
</dbReference>
<dbReference type="STRING" id="84022.CACET_c31130"/>
<dbReference type="GO" id="GO:0000155">
    <property type="term" value="F:phosphorelay sensor kinase activity"/>
    <property type="evidence" value="ECO:0007669"/>
    <property type="project" value="InterPro"/>
</dbReference>
<dbReference type="PATRIC" id="fig|84022.5.peg.3744"/>
<dbReference type="InterPro" id="IPR005467">
    <property type="entry name" value="His_kinase_dom"/>
</dbReference>
<dbReference type="PANTHER" id="PTHR45528">
    <property type="entry name" value="SENSOR HISTIDINE KINASE CPXA"/>
    <property type="match status" value="1"/>
</dbReference>
<evidence type="ECO:0000256" key="11">
    <source>
        <dbReference type="ARBA" id="ARBA00022989"/>
    </source>
</evidence>
<dbReference type="GO" id="GO:0005524">
    <property type="term" value="F:ATP binding"/>
    <property type="evidence" value="ECO:0007669"/>
    <property type="project" value="UniProtKB-KW"/>
</dbReference>
<dbReference type="SUPFAM" id="SSF47384">
    <property type="entry name" value="Homodimeric domain of signal transducing histidine kinase"/>
    <property type="match status" value="1"/>
</dbReference>
<evidence type="ECO:0000256" key="7">
    <source>
        <dbReference type="ARBA" id="ARBA00022692"/>
    </source>
</evidence>
<keyword evidence="11" id="KW-1133">Transmembrane helix</keyword>
<dbReference type="PROSITE" id="PS50109">
    <property type="entry name" value="HIS_KIN"/>
    <property type="match status" value="1"/>
</dbReference>
<evidence type="ECO:0000256" key="1">
    <source>
        <dbReference type="ARBA" id="ARBA00000085"/>
    </source>
</evidence>
<dbReference type="InterPro" id="IPR050398">
    <property type="entry name" value="HssS/ArlS-like"/>
</dbReference>
<keyword evidence="12" id="KW-0902">Two-component regulatory system</keyword>
<evidence type="ECO:0000256" key="4">
    <source>
        <dbReference type="ARBA" id="ARBA00022475"/>
    </source>
</evidence>
<evidence type="ECO:0000256" key="6">
    <source>
        <dbReference type="ARBA" id="ARBA00022679"/>
    </source>
</evidence>
<organism evidence="14 15">
    <name type="scientific">Clostridium aceticum</name>
    <dbReference type="NCBI Taxonomy" id="84022"/>
    <lineage>
        <taxon>Bacteria</taxon>
        <taxon>Bacillati</taxon>
        <taxon>Bacillota</taxon>
        <taxon>Clostridia</taxon>
        <taxon>Eubacteriales</taxon>
        <taxon>Clostridiaceae</taxon>
        <taxon>Clostridium</taxon>
    </lineage>
</organism>
<sequence>MARNKQPVKLYYKLGISGLLAFMLSILIFLTFQSLTSRILTHYCTNPEVISYQEQKKVADLQRYIFDHNLSVYDFPQIAQWVEGKGLTMISIYYNNLLIYDSHSSYSASSLDYGIDISPLPWQKLYPICFSDHKAFVVVLDLFQHRFQDYSTYFSLLMFFISFIAIIHLLIIKKAGYINILVKEIKGLQAGNLNQSITIKGKDELTELAKGIDEMRKTFILREEYTNELKAASNEVMARISHDLRTPLTTIIGYLDIMVGQESSESSNSSSYLSKCRARALQLKTLIDNLFQYFFVSTQVADQESFTTCFGATELDKIIQDHLFLLEQQGFFIQNKTTNDRYAIEIHLDLIQRLFDNLFSNILKYADPSYPVKIINYIENNIMVVELSNSILQSPQTFESTKLGFKTCEKIMEQHHGKFIVHQDKTEFMVKLLFPILE</sequence>
<keyword evidence="4" id="KW-1003">Cell membrane</keyword>
<dbReference type="PROSITE" id="PS50885">
    <property type="entry name" value="HAMP"/>
    <property type="match status" value="1"/>
</dbReference>